<gene>
    <name evidence="2" type="ORF">CR492_17790</name>
</gene>
<dbReference type="PANTHER" id="PTHR36513">
    <property type="entry name" value="ABC TRANSMEMBRANE TYPE-1 DOMAIN-CONTAINING PROTEIN"/>
    <property type="match status" value="1"/>
</dbReference>
<dbReference type="AlphaFoldDB" id="A0A2J7TCV3"/>
<sequence>MRQSIWHLRSRVDARSSSVRRCRALLCGLALASSALSLTGCSNINGFLEPNPDAFNAPGTTHVEIVVATTRAPAATRAVMFGGGRAPVPQFADMLVSIPPAANRKIGDVQWPKQLPGNALTDFVTLRADVINRDQAIATFSRLLRESNKSEAMVFVHGFNQRYDDAVYRFAQILHDSGALGTVAPVLFTWPSKGSVFSYGYDRESANYSRDALEALLRFLAKDPKVKKISILAHSMGNWVTLEALRQMAIRDGRVAPKIQLVLLAAPDVDVQVAEEQISTMGPDRPHVVLFTSQDDKALAASKEVWGAPRLGAIDPDVEPYRAMLAKEKISVINLTTFPSHDEFNHGKFAEDPKVIELIGRGLASGQVLTDSRVGFGEKIMQTTASAASSVGHAAGLVVSAPVAIVDPDTRDHFDAQVDQFTQSVTHIGPTSEPSQ</sequence>
<evidence type="ECO:0000313" key="2">
    <source>
        <dbReference type="EMBL" id="PNG24592.1"/>
    </source>
</evidence>
<name>A0A2J7TCV3_METSI</name>
<dbReference type="SUPFAM" id="SSF53474">
    <property type="entry name" value="alpha/beta-Hydrolases"/>
    <property type="match status" value="1"/>
</dbReference>
<accession>A0A2J7TCV3</accession>
<dbReference type="EMBL" id="PDZR01000028">
    <property type="protein sequence ID" value="PNG24592.1"/>
    <property type="molecule type" value="Genomic_DNA"/>
</dbReference>
<dbReference type="PIRSF" id="PIRSF033909">
    <property type="entry name" value="UCP033909"/>
    <property type="match status" value="1"/>
</dbReference>
<dbReference type="InterPro" id="IPR010297">
    <property type="entry name" value="DUF900_hydrolase"/>
</dbReference>
<proteinExistence type="predicted"/>
<evidence type="ECO:0000313" key="3">
    <source>
        <dbReference type="Proteomes" id="UP000236286"/>
    </source>
</evidence>
<evidence type="ECO:0000256" key="1">
    <source>
        <dbReference type="SAM" id="SignalP"/>
    </source>
</evidence>
<dbReference type="PANTHER" id="PTHR36513:SF1">
    <property type="entry name" value="TRANSMEMBRANE PROTEIN"/>
    <property type="match status" value="1"/>
</dbReference>
<organism evidence="2 3">
    <name type="scientific">Methylocella silvestris</name>
    <dbReference type="NCBI Taxonomy" id="199596"/>
    <lineage>
        <taxon>Bacteria</taxon>
        <taxon>Pseudomonadati</taxon>
        <taxon>Pseudomonadota</taxon>
        <taxon>Alphaproteobacteria</taxon>
        <taxon>Hyphomicrobiales</taxon>
        <taxon>Beijerinckiaceae</taxon>
        <taxon>Methylocella</taxon>
    </lineage>
</organism>
<reference evidence="2 3" key="1">
    <citation type="submission" date="2017-10" db="EMBL/GenBank/DDBJ databases">
        <title>Genome announcement of Methylocella silvestris TVC from permafrost.</title>
        <authorList>
            <person name="Wang J."/>
            <person name="Geng K."/>
            <person name="Ul-Haque F."/>
            <person name="Crombie A.T."/>
            <person name="Street L.E."/>
            <person name="Wookey P.A."/>
            <person name="Murrell J.C."/>
            <person name="Pratscher J."/>
        </authorList>
    </citation>
    <scope>NUCLEOTIDE SEQUENCE [LARGE SCALE GENOMIC DNA]</scope>
    <source>
        <strain evidence="2 3">TVC</strain>
    </source>
</reference>
<dbReference type="InterPro" id="IPR014586">
    <property type="entry name" value="UCP033909"/>
</dbReference>
<keyword evidence="1" id="KW-0732">Signal</keyword>
<feature type="chain" id="PRO_5014387827" evidence="1">
    <location>
        <begin position="38"/>
        <end position="436"/>
    </location>
</feature>
<comment type="caution">
    <text evidence="2">The sequence shown here is derived from an EMBL/GenBank/DDBJ whole genome shotgun (WGS) entry which is preliminary data.</text>
</comment>
<dbReference type="Proteomes" id="UP000236286">
    <property type="component" value="Unassembled WGS sequence"/>
</dbReference>
<dbReference type="Pfam" id="PF05990">
    <property type="entry name" value="DUF900"/>
    <property type="match status" value="1"/>
</dbReference>
<dbReference type="InterPro" id="IPR029058">
    <property type="entry name" value="AB_hydrolase_fold"/>
</dbReference>
<feature type="signal peptide" evidence="1">
    <location>
        <begin position="1"/>
        <end position="37"/>
    </location>
</feature>
<dbReference type="Gene3D" id="3.40.50.1820">
    <property type="entry name" value="alpha/beta hydrolase"/>
    <property type="match status" value="1"/>
</dbReference>
<dbReference type="OrthoDB" id="9797755at2"/>
<protein>
    <submittedName>
        <fullName evidence="2">Esterase</fullName>
    </submittedName>
</protein>